<keyword evidence="2" id="KW-1185">Reference proteome</keyword>
<dbReference type="Proteomes" id="UP000037035">
    <property type="component" value="Unassembled WGS sequence"/>
</dbReference>
<evidence type="ECO:0000313" key="1">
    <source>
        <dbReference type="EMBL" id="KNZ52003.1"/>
    </source>
</evidence>
<protein>
    <submittedName>
        <fullName evidence="1">Uncharacterized protein</fullName>
    </submittedName>
</protein>
<dbReference type="EMBL" id="LAVV01008761">
    <property type="protein sequence ID" value="KNZ52003.1"/>
    <property type="molecule type" value="Genomic_DNA"/>
</dbReference>
<comment type="caution">
    <text evidence="1">The sequence shown here is derived from an EMBL/GenBank/DDBJ whole genome shotgun (WGS) entry which is preliminary data.</text>
</comment>
<dbReference type="VEuPathDB" id="FungiDB:VP01_3733g3"/>
<name>A0A0L6UTY8_9BASI</name>
<proteinExistence type="predicted"/>
<organism evidence="1 2">
    <name type="scientific">Puccinia sorghi</name>
    <dbReference type="NCBI Taxonomy" id="27349"/>
    <lineage>
        <taxon>Eukaryota</taxon>
        <taxon>Fungi</taxon>
        <taxon>Dikarya</taxon>
        <taxon>Basidiomycota</taxon>
        <taxon>Pucciniomycotina</taxon>
        <taxon>Pucciniomycetes</taxon>
        <taxon>Pucciniales</taxon>
        <taxon>Pucciniaceae</taxon>
        <taxon>Puccinia</taxon>
    </lineage>
</organism>
<accession>A0A0L6UTY8</accession>
<gene>
    <name evidence="1" type="ORF">VP01_3733g3</name>
</gene>
<reference evidence="1 2" key="1">
    <citation type="submission" date="2015-08" db="EMBL/GenBank/DDBJ databases">
        <title>Next Generation Sequencing and Analysis of the Genome of Puccinia sorghi L Schw, the Causal Agent of Maize Common Rust.</title>
        <authorList>
            <person name="Rochi L."/>
            <person name="Burguener G."/>
            <person name="Darino M."/>
            <person name="Turjanski A."/>
            <person name="Kreff E."/>
            <person name="Dieguez M.J."/>
            <person name="Sacco F."/>
        </authorList>
    </citation>
    <scope>NUCLEOTIDE SEQUENCE [LARGE SCALE GENOMIC DNA]</scope>
    <source>
        <strain evidence="1 2">RO10H11247</strain>
    </source>
</reference>
<dbReference type="AlphaFoldDB" id="A0A0L6UTY8"/>
<evidence type="ECO:0000313" key="2">
    <source>
        <dbReference type="Proteomes" id="UP000037035"/>
    </source>
</evidence>
<sequence>MISLWLLQQAIPWNQVEDSKVGCHFGTQVVFGVTRCNAQLIESNKFNLIHNVWMTKGNRGLIAGYGILWNIEYQSRECAYEAREVSIESSFI</sequence>